<organism evidence="1 2">
    <name type="scientific">Pseudooceanicola nanhaiensis</name>
    <dbReference type="NCBI Taxonomy" id="375761"/>
    <lineage>
        <taxon>Bacteria</taxon>
        <taxon>Pseudomonadati</taxon>
        <taxon>Pseudomonadota</taxon>
        <taxon>Alphaproteobacteria</taxon>
        <taxon>Rhodobacterales</taxon>
        <taxon>Paracoccaceae</taxon>
        <taxon>Pseudooceanicola</taxon>
    </lineage>
</organism>
<dbReference type="RefSeq" id="WP_028287461.1">
    <property type="nucleotide sequence ID" value="NZ_BMLF01000002.1"/>
</dbReference>
<dbReference type="EMBL" id="BMLF01000002">
    <property type="protein sequence ID" value="GGM03880.1"/>
    <property type="molecule type" value="Genomic_DNA"/>
</dbReference>
<keyword evidence="2" id="KW-1185">Reference proteome</keyword>
<comment type="caution">
    <text evidence="1">The sequence shown here is derived from an EMBL/GenBank/DDBJ whole genome shotgun (WGS) entry which is preliminary data.</text>
</comment>
<proteinExistence type="predicted"/>
<accession>A0A917SYL5</accession>
<reference evidence="1" key="2">
    <citation type="submission" date="2020-09" db="EMBL/GenBank/DDBJ databases">
        <authorList>
            <person name="Sun Q."/>
            <person name="Zhou Y."/>
        </authorList>
    </citation>
    <scope>NUCLEOTIDE SEQUENCE</scope>
    <source>
        <strain evidence="1">CGMCC 1.6293</strain>
    </source>
</reference>
<sequence>MKFVAKDDIEAPIDFVFAEVSDFDAFERAATRRGARVRREDDLAAPGPGMCWSGDFELRGRRREVKITLAEYDPPNGMRLEAESAGLHSDCRVELIALSPQRTRLKLHLELKPQTLSARLLVQSLKLAKGNMTKRMNLKVADWGAGVAQKARRRA</sequence>
<protein>
    <submittedName>
        <fullName evidence="1">DNA polymerase III subunit gamma/tau</fullName>
    </submittedName>
</protein>
<gene>
    <name evidence="1" type="ORF">GCM10011534_27010</name>
</gene>
<dbReference type="CDD" id="cd07812">
    <property type="entry name" value="SRPBCC"/>
    <property type="match status" value="1"/>
</dbReference>
<dbReference type="Proteomes" id="UP000649829">
    <property type="component" value="Unassembled WGS sequence"/>
</dbReference>
<reference evidence="1" key="1">
    <citation type="journal article" date="2014" name="Int. J. Syst. Evol. Microbiol.">
        <title>Complete genome sequence of Corynebacterium casei LMG S-19264T (=DSM 44701T), isolated from a smear-ripened cheese.</title>
        <authorList>
            <consortium name="US DOE Joint Genome Institute (JGI-PGF)"/>
            <person name="Walter F."/>
            <person name="Albersmeier A."/>
            <person name="Kalinowski J."/>
            <person name="Ruckert C."/>
        </authorList>
    </citation>
    <scope>NUCLEOTIDE SEQUENCE</scope>
    <source>
        <strain evidence="1">CGMCC 1.6293</strain>
    </source>
</reference>
<name>A0A917SYL5_9RHOB</name>
<evidence type="ECO:0000313" key="1">
    <source>
        <dbReference type="EMBL" id="GGM03880.1"/>
    </source>
</evidence>
<dbReference type="Gene3D" id="3.30.530.20">
    <property type="match status" value="1"/>
</dbReference>
<evidence type="ECO:0000313" key="2">
    <source>
        <dbReference type="Proteomes" id="UP000649829"/>
    </source>
</evidence>
<dbReference type="InterPro" id="IPR023393">
    <property type="entry name" value="START-like_dom_sf"/>
</dbReference>
<dbReference type="SUPFAM" id="SSF55961">
    <property type="entry name" value="Bet v1-like"/>
    <property type="match status" value="1"/>
</dbReference>
<dbReference type="AlphaFoldDB" id="A0A917SYL5"/>